<protein>
    <submittedName>
        <fullName evidence="1">Uncharacterized protein</fullName>
    </submittedName>
</protein>
<evidence type="ECO:0000313" key="2">
    <source>
        <dbReference type="Proteomes" id="UP001145742"/>
    </source>
</evidence>
<accession>A0ABQ9DR12</accession>
<reference evidence="1" key="1">
    <citation type="submission" date="2019-10" db="EMBL/GenBank/DDBJ databases">
        <authorList>
            <person name="Soares A.E.R."/>
            <person name="Aleixo A."/>
            <person name="Schneider P."/>
            <person name="Miyaki C.Y."/>
            <person name="Schneider M.P."/>
            <person name="Mello C."/>
            <person name="Vasconcelos A.T.R."/>
        </authorList>
    </citation>
    <scope>NUCLEOTIDE SEQUENCE</scope>
    <source>
        <tissue evidence="1">Muscle</tissue>
    </source>
</reference>
<name>A0ABQ9DR12_9PASS</name>
<gene>
    <name evidence="1" type="ORF">WISP_26390</name>
</gene>
<proteinExistence type="predicted"/>
<comment type="caution">
    <text evidence="1">The sequence shown here is derived from an EMBL/GenBank/DDBJ whole genome shotgun (WGS) entry which is preliminary data.</text>
</comment>
<organism evidence="1 2">
    <name type="scientific">Willisornis vidua</name>
    <name type="common">Xingu scale-backed antbird</name>
    <dbReference type="NCBI Taxonomy" id="1566151"/>
    <lineage>
        <taxon>Eukaryota</taxon>
        <taxon>Metazoa</taxon>
        <taxon>Chordata</taxon>
        <taxon>Craniata</taxon>
        <taxon>Vertebrata</taxon>
        <taxon>Euteleostomi</taxon>
        <taxon>Archelosauria</taxon>
        <taxon>Archosauria</taxon>
        <taxon>Dinosauria</taxon>
        <taxon>Saurischia</taxon>
        <taxon>Theropoda</taxon>
        <taxon>Coelurosauria</taxon>
        <taxon>Aves</taxon>
        <taxon>Neognathae</taxon>
        <taxon>Neoaves</taxon>
        <taxon>Telluraves</taxon>
        <taxon>Australaves</taxon>
        <taxon>Passeriformes</taxon>
        <taxon>Thamnophilidae</taxon>
        <taxon>Willisornis</taxon>
    </lineage>
</organism>
<sequence>MVKTMVRKAVPLRPMEVHNGTDIHLWPLANLMLEQIIIHLVDKRKAVGVGFLHGGKVFDTNRIQLWVHSALSEELAELQSSQVCREWGFIRLVTEDQQHSLGFSSRASPAQTISSLDAGVECTISKFSDDPNMRDIVDSLGKEGLQRALHRLEHREMINGMKFNKCKCQILHLGWSNAGHLWENKFHMKNVKDTTTTGSGCTKTKKD</sequence>
<dbReference type="Proteomes" id="UP001145742">
    <property type="component" value="Unassembled WGS sequence"/>
</dbReference>
<dbReference type="EMBL" id="WHWB01032612">
    <property type="protein sequence ID" value="KAJ7424846.1"/>
    <property type="molecule type" value="Genomic_DNA"/>
</dbReference>
<evidence type="ECO:0000313" key="1">
    <source>
        <dbReference type="EMBL" id="KAJ7424846.1"/>
    </source>
</evidence>
<keyword evidence="2" id="KW-1185">Reference proteome</keyword>